<name>A0AAP7GP56_STEMA</name>
<proteinExistence type="predicted"/>
<evidence type="ECO:0008006" key="3">
    <source>
        <dbReference type="Google" id="ProtNLM"/>
    </source>
</evidence>
<protein>
    <recommendedName>
        <fullName evidence="3">Type IV secretion protein Rhs</fullName>
    </recommendedName>
</protein>
<organism evidence="1 2">
    <name type="scientific">Stenotrophomonas maltophilia</name>
    <name type="common">Pseudomonas maltophilia</name>
    <name type="synonym">Xanthomonas maltophilia</name>
    <dbReference type="NCBI Taxonomy" id="40324"/>
    <lineage>
        <taxon>Bacteria</taxon>
        <taxon>Pseudomonadati</taxon>
        <taxon>Pseudomonadota</taxon>
        <taxon>Gammaproteobacteria</taxon>
        <taxon>Lysobacterales</taxon>
        <taxon>Lysobacteraceae</taxon>
        <taxon>Stenotrophomonas</taxon>
        <taxon>Stenotrophomonas maltophilia group</taxon>
    </lineage>
</organism>
<evidence type="ECO:0000313" key="2">
    <source>
        <dbReference type="Proteomes" id="UP000092125"/>
    </source>
</evidence>
<accession>A0AAP7GP56</accession>
<reference evidence="1 2" key="1">
    <citation type="submission" date="2016-05" db="EMBL/GenBank/DDBJ databases">
        <title>Draft Genome Sequences of Stenotrophomonas maltophilia Strains Sm32COP, Sm41DVV, Sm46PAILV, SmF3, SmF22, SmSOFb1 and SmCVFa1, Isolated from Different Manures, in France.</title>
        <authorList>
            <person name="Nazaret S."/>
            <person name="Bodilis J."/>
        </authorList>
    </citation>
    <scope>NUCLEOTIDE SEQUENCE [LARGE SCALE GENOMIC DNA]</scope>
    <source>
        <strain evidence="1 2">Sm41DVV</strain>
    </source>
</reference>
<dbReference type="EMBL" id="LYVI01000021">
    <property type="protein sequence ID" value="OBU59520.1"/>
    <property type="molecule type" value="Genomic_DNA"/>
</dbReference>
<sequence length="188" mass="21942">MGTSVVPVSAPGHERAMTAGEIEMARLVFGDAVDYSTVKVHNHGYWMFFGFQDKDTAVTPNGQMYFPKGIYREDYSADDIDFQQFFIHEMTHVWQYQLGYNVKLVRAPRPNMSYDYLLDETRLFHEYNMEAQGNMLADYFLVTFRDSQWRMNNVRYRATADIGAQLERALSQFLADRSSKDNLPRTTR</sequence>
<dbReference type="AlphaFoldDB" id="A0AAP7GP56"/>
<dbReference type="Proteomes" id="UP000092125">
    <property type="component" value="Unassembled WGS sequence"/>
</dbReference>
<comment type="caution">
    <text evidence="1">The sequence shown here is derived from an EMBL/GenBank/DDBJ whole genome shotgun (WGS) entry which is preliminary data.</text>
</comment>
<evidence type="ECO:0000313" key="1">
    <source>
        <dbReference type="EMBL" id="OBU59520.1"/>
    </source>
</evidence>
<gene>
    <name evidence="1" type="ORF">A9K56_18610</name>
</gene>